<evidence type="ECO:0000256" key="1">
    <source>
        <dbReference type="ARBA" id="ARBA00004141"/>
    </source>
</evidence>
<feature type="transmembrane region" description="Helical" evidence="7">
    <location>
        <begin position="356"/>
        <end position="377"/>
    </location>
</feature>
<evidence type="ECO:0000313" key="9">
    <source>
        <dbReference type="Proteomes" id="UP001298753"/>
    </source>
</evidence>
<feature type="transmembrane region" description="Helical" evidence="7">
    <location>
        <begin position="184"/>
        <end position="205"/>
    </location>
</feature>
<dbReference type="RefSeq" id="WP_188886071.1">
    <property type="nucleotide sequence ID" value="NZ_JAJEPX010000012.1"/>
</dbReference>
<dbReference type="GO" id="GO:0016020">
    <property type="term" value="C:membrane"/>
    <property type="evidence" value="ECO:0007669"/>
    <property type="project" value="UniProtKB-SubCell"/>
</dbReference>
<feature type="transmembrane region" description="Helical" evidence="7">
    <location>
        <begin position="87"/>
        <end position="111"/>
    </location>
</feature>
<reference evidence="8 9" key="1">
    <citation type="submission" date="2021-10" db="EMBL/GenBank/DDBJ databases">
        <title>Anaerobic single-cell dispensing facilitates the cultivation of human gut bacteria.</title>
        <authorList>
            <person name="Afrizal A."/>
        </authorList>
    </citation>
    <scope>NUCLEOTIDE SEQUENCE [LARGE SCALE GENOMIC DNA]</scope>
    <source>
        <strain evidence="8 9">CLA-AA-H270</strain>
    </source>
</reference>
<feature type="transmembrane region" description="Helical" evidence="7">
    <location>
        <begin position="225"/>
        <end position="243"/>
    </location>
</feature>
<keyword evidence="4 7" id="KW-1133">Transmembrane helix</keyword>
<proteinExistence type="inferred from homology"/>
<dbReference type="Proteomes" id="UP001298753">
    <property type="component" value="Unassembled WGS sequence"/>
</dbReference>
<keyword evidence="9" id="KW-1185">Reference proteome</keyword>
<gene>
    <name evidence="8" type="ORF">LKD22_05485</name>
</gene>
<evidence type="ECO:0000256" key="2">
    <source>
        <dbReference type="ARBA" id="ARBA00022448"/>
    </source>
</evidence>
<evidence type="ECO:0000256" key="6">
    <source>
        <dbReference type="RuleBase" id="RU003732"/>
    </source>
</evidence>
<dbReference type="PRINTS" id="PR00176">
    <property type="entry name" value="NANEUSMPORT"/>
</dbReference>
<keyword evidence="6" id="KW-0769">Symport</keyword>
<dbReference type="EMBL" id="JAJEPX010000012">
    <property type="protein sequence ID" value="MCC2176577.1"/>
    <property type="molecule type" value="Genomic_DNA"/>
</dbReference>
<dbReference type="NCBIfam" id="NF037979">
    <property type="entry name" value="Na_transp"/>
    <property type="match status" value="1"/>
</dbReference>
<dbReference type="PANTHER" id="PTHR42948">
    <property type="entry name" value="TRANSPORTER"/>
    <property type="match status" value="1"/>
</dbReference>
<dbReference type="PROSITE" id="PS50267">
    <property type="entry name" value="NA_NEUROTRAN_SYMP_3"/>
    <property type="match status" value="1"/>
</dbReference>
<dbReference type="InterPro" id="IPR047218">
    <property type="entry name" value="YocR/YhdH-like"/>
</dbReference>
<evidence type="ECO:0000256" key="3">
    <source>
        <dbReference type="ARBA" id="ARBA00022692"/>
    </source>
</evidence>
<feature type="transmembrane region" description="Helical" evidence="7">
    <location>
        <begin position="264"/>
        <end position="284"/>
    </location>
</feature>
<name>A0AAW4VUJ5_9FIRM</name>
<comment type="similarity">
    <text evidence="6">Belongs to the sodium:neurotransmitter symporter (SNF) (TC 2.A.22) family.</text>
</comment>
<dbReference type="CDD" id="cd10336">
    <property type="entry name" value="SLC6sbd_Tyt1-Like"/>
    <property type="match status" value="1"/>
</dbReference>
<dbReference type="PROSITE" id="PS00610">
    <property type="entry name" value="NA_NEUROTRAN_SYMP_1"/>
    <property type="match status" value="1"/>
</dbReference>
<feature type="transmembrane region" description="Helical" evidence="7">
    <location>
        <begin position="154"/>
        <end position="172"/>
    </location>
</feature>
<evidence type="ECO:0000313" key="8">
    <source>
        <dbReference type="EMBL" id="MCC2176577.1"/>
    </source>
</evidence>
<evidence type="ECO:0000256" key="5">
    <source>
        <dbReference type="ARBA" id="ARBA00023136"/>
    </source>
</evidence>
<sequence>MEQKKRSSFSSRIGFVLAAAGSAVGLGNLWRFPYLAARYGGGIFLLVYLILALTFGFSLMITEIAIGRKTRLSCIGAYKALDKRFGFLGWLAAFVPFIITPYYCVIGGWVMKYLFTFISGNALEAADNGGFFSNFIGYDAGSLSSTIFSFNGPTPWFILFVLATTIVVIFGVEKGIEKASRIMMPILAILAVVIAIYSLTIPGALQGLKYYILPDFSQFSVSTVLGAMGQMFYSMSLAMGIMITYGSYMQKENLLEHSVTQIEIFDTLFAFVAGLMIIPAVIAFNGGDPSQVNSGPGLMFITLPMVFDSMKFGTIIGAVFFLLVLFAALTSSISLMETLVSVLMDKAHMKRKTATIAITASCLIIGMLSCLGYGPWATITIIGMQFLDFFDFISNSVLMPIVALLTCILIGHVVGTKVIADEVKEGAGSFHREKLHRVMVRWVAPVMLAAILASELATKVFHLFTI</sequence>
<keyword evidence="2 6" id="KW-0813">Transport</keyword>
<dbReference type="InterPro" id="IPR037272">
    <property type="entry name" value="SNS_sf"/>
</dbReference>
<protein>
    <recommendedName>
        <fullName evidence="6">Transporter</fullName>
    </recommendedName>
</protein>
<feature type="transmembrane region" description="Helical" evidence="7">
    <location>
        <begin position="312"/>
        <end position="335"/>
    </location>
</feature>
<dbReference type="PANTHER" id="PTHR42948:SF1">
    <property type="entry name" value="TRANSPORTER"/>
    <property type="match status" value="1"/>
</dbReference>
<feature type="transmembrane region" description="Helical" evidence="7">
    <location>
        <begin position="42"/>
        <end position="66"/>
    </location>
</feature>
<keyword evidence="3 6" id="KW-0812">Transmembrane</keyword>
<feature type="transmembrane region" description="Helical" evidence="7">
    <location>
        <begin position="440"/>
        <end position="464"/>
    </location>
</feature>
<accession>A0AAW4VUJ5</accession>
<comment type="subcellular location">
    <subcellularLocation>
        <location evidence="1">Membrane</location>
        <topology evidence="1">Multi-pass membrane protein</topology>
    </subcellularLocation>
</comment>
<comment type="caution">
    <text evidence="8">The sequence shown here is derived from an EMBL/GenBank/DDBJ whole genome shotgun (WGS) entry which is preliminary data.</text>
</comment>
<dbReference type="GeneID" id="98660315"/>
<dbReference type="Pfam" id="PF00209">
    <property type="entry name" value="SNF"/>
    <property type="match status" value="2"/>
</dbReference>
<dbReference type="SUPFAM" id="SSF161070">
    <property type="entry name" value="SNF-like"/>
    <property type="match status" value="1"/>
</dbReference>
<evidence type="ECO:0000256" key="7">
    <source>
        <dbReference type="SAM" id="Phobius"/>
    </source>
</evidence>
<dbReference type="InterPro" id="IPR000175">
    <property type="entry name" value="Na/ntran_symport"/>
</dbReference>
<keyword evidence="5 7" id="KW-0472">Membrane</keyword>
<dbReference type="AlphaFoldDB" id="A0AAW4VUJ5"/>
<feature type="transmembrane region" description="Helical" evidence="7">
    <location>
        <begin position="397"/>
        <end position="420"/>
    </location>
</feature>
<evidence type="ECO:0000256" key="4">
    <source>
        <dbReference type="ARBA" id="ARBA00022989"/>
    </source>
</evidence>
<organism evidence="8 9">
    <name type="scientific">Agathobaculum butyriciproducens</name>
    <dbReference type="NCBI Taxonomy" id="1628085"/>
    <lineage>
        <taxon>Bacteria</taxon>
        <taxon>Bacillati</taxon>
        <taxon>Bacillota</taxon>
        <taxon>Clostridia</taxon>
        <taxon>Eubacteriales</taxon>
        <taxon>Butyricicoccaceae</taxon>
        <taxon>Agathobaculum</taxon>
    </lineage>
</organism>
<dbReference type="GO" id="GO:0015293">
    <property type="term" value="F:symporter activity"/>
    <property type="evidence" value="ECO:0007669"/>
    <property type="project" value="UniProtKB-KW"/>
</dbReference>
<feature type="transmembrane region" description="Helical" evidence="7">
    <location>
        <begin position="12"/>
        <end position="30"/>
    </location>
</feature>